<accession>C2KKL5</accession>
<dbReference type="PROSITE" id="PS50005">
    <property type="entry name" value="TPR"/>
    <property type="match status" value="3"/>
</dbReference>
<gene>
    <name evidence="4" type="ORF">HMPREF0555_1181</name>
</gene>
<dbReference type="InterPro" id="IPR019734">
    <property type="entry name" value="TPR_rpt"/>
</dbReference>
<dbReference type="Pfam" id="PF25058">
    <property type="entry name" value="ARM_TT21"/>
    <property type="match status" value="1"/>
</dbReference>
<dbReference type="SMART" id="SM00028">
    <property type="entry name" value="TPR"/>
    <property type="match status" value="7"/>
</dbReference>
<organism evidence="4 5">
    <name type="scientific">Leuconostoc mesenteroides subsp. cremoris ATCC 19254</name>
    <dbReference type="NCBI Taxonomy" id="586220"/>
    <lineage>
        <taxon>Bacteria</taxon>
        <taxon>Bacillati</taxon>
        <taxon>Bacillota</taxon>
        <taxon>Bacilli</taxon>
        <taxon>Lactobacillales</taxon>
        <taxon>Lactobacillaceae</taxon>
        <taxon>Leuconostoc</taxon>
    </lineage>
</organism>
<dbReference type="PANTHER" id="PTHR45586:SF15">
    <property type="entry name" value="TPR REPEAT-CONTAINING PROTEIN YPIA"/>
    <property type="match status" value="1"/>
</dbReference>
<dbReference type="AlphaFoldDB" id="C2KKL5"/>
<keyword evidence="2 3" id="KW-0802">TPR repeat</keyword>
<feature type="repeat" description="TPR" evidence="3">
    <location>
        <begin position="227"/>
        <end position="260"/>
    </location>
</feature>
<proteinExistence type="predicted"/>
<dbReference type="Pfam" id="PF13181">
    <property type="entry name" value="TPR_8"/>
    <property type="match status" value="1"/>
</dbReference>
<dbReference type="InterPro" id="IPR051012">
    <property type="entry name" value="CellSynth/LPSAsmb/PSIAsmb"/>
</dbReference>
<dbReference type="Proteomes" id="UP000004283">
    <property type="component" value="Unassembled WGS sequence"/>
</dbReference>
<evidence type="ECO:0000313" key="4">
    <source>
        <dbReference type="EMBL" id="EEJ42254.1"/>
    </source>
</evidence>
<name>C2KKL5_LEUMC</name>
<reference evidence="4 5" key="1">
    <citation type="submission" date="2009-04" db="EMBL/GenBank/DDBJ databases">
        <authorList>
            <person name="Qin X."/>
            <person name="Bachman B."/>
            <person name="Battles P."/>
            <person name="Bell A."/>
            <person name="Bess C."/>
            <person name="Bickham C."/>
            <person name="Chaboub L."/>
            <person name="Chen D."/>
            <person name="Coyle M."/>
            <person name="Deiros D.R."/>
            <person name="Dinh H."/>
            <person name="Forbes L."/>
            <person name="Fowler G."/>
            <person name="Francisco L."/>
            <person name="Fu Q."/>
            <person name="Gubbala S."/>
            <person name="Hale W."/>
            <person name="Han Y."/>
            <person name="Hemphill L."/>
            <person name="Highlander S.K."/>
            <person name="Hirani K."/>
            <person name="Hogues M."/>
            <person name="Jackson L."/>
            <person name="Jakkamsetti A."/>
            <person name="Javaid M."/>
            <person name="Jiang H."/>
            <person name="Korchina V."/>
            <person name="Kovar C."/>
            <person name="Lara F."/>
            <person name="Lee S."/>
            <person name="Mata R."/>
            <person name="Mathew T."/>
            <person name="Moen C."/>
            <person name="Morales K."/>
            <person name="Munidasa M."/>
            <person name="Nazareth L."/>
            <person name="Ngo R."/>
            <person name="Nguyen L."/>
            <person name="Okwuonu G."/>
            <person name="Ongeri F."/>
            <person name="Patil S."/>
            <person name="Petrosino J."/>
            <person name="Pham C."/>
            <person name="Pham P."/>
            <person name="Pu L.-L."/>
            <person name="Puazo M."/>
            <person name="Raj R."/>
            <person name="Reid J."/>
            <person name="Rouhana J."/>
            <person name="Saada N."/>
            <person name="Shang Y."/>
            <person name="Simmons D."/>
            <person name="Thornton R."/>
            <person name="Warren J."/>
            <person name="Weissenberger G."/>
            <person name="Zhang J."/>
            <person name="Zhang L."/>
            <person name="Zhou C."/>
            <person name="Zhu D."/>
            <person name="Muzny D."/>
            <person name="Worley K."/>
            <person name="Gibbs R."/>
        </authorList>
    </citation>
    <scope>NUCLEOTIDE SEQUENCE [LARGE SCALE GENOMIC DNA]</scope>
    <source>
        <strain evidence="4 5">ATCC 19254</strain>
    </source>
</reference>
<evidence type="ECO:0000256" key="1">
    <source>
        <dbReference type="ARBA" id="ARBA00022737"/>
    </source>
</evidence>
<dbReference type="PANTHER" id="PTHR45586">
    <property type="entry name" value="TPR REPEAT-CONTAINING PROTEIN PA4667"/>
    <property type="match status" value="1"/>
</dbReference>
<dbReference type="InterPro" id="IPR011990">
    <property type="entry name" value="TPR-like_helical_dom_sf"/>
</dbReference>
<dbReference type="HOGENOM" id="CLU_032389_1_0_9"/>
<evidence type="ECO:0000256" key="3">
    <source>
        <dbReference type="PROSITE-ProRule" id="PRU00339"/>
    </source>
</evidence>
<feature type="repeat" description="TPR" evidence="3">
    <location>
        <begin position="261"/>
        <end position="294"/>
    </location>
</feature>
<sequence>MRFQICKRNKCLQLLIKNEVIMETNYAQQMLDALSSGQLDDAKKFFAQSLRKDSDDLIYSLAEELYALGFLNQSRRAYKKLLEKYPDEDELRTALADIAIEDGEIDEAQDYLAQIKPDSPSYLQALLVKADVYQSEGLTESAEHSLLQAERIAPDEDVIQFALAEFYYANQSYPKAIPRYRALLKKGKREISRVDIVARIGMAYAQVGNYEHAVGYLEQIKPEQMTLDTRFQLAVLYQENKRTREAIDLFNGVLEVDPKYTSIYPILGQAYEQEQQLEDAYRVYQEGLAQDETNTVLYRLAGLAAEKLGDDAKAKAYYQNALALDDTDVTSIIILSALLLKQREFEADIQLLEKHIQEDVIDPEFYWHLARAYYQEGKEEQATKYWEMALPFFQENTSFLRDIIDWYHEEGERQGEIDMMVRYLNIEPEDADMQMRLENAKY</sequence>
<evidence type="ECO:0000313" key="5">
    <source>
        <dbReference type="Proteomes" id="UP000004283"/>
    </source>
</evidence>
<dbReference type="EMBL" id="ACKV01000066">
    <property type="protein sequence ID" value="EEJ42254.1"/>
    <property type="molecule type" value="Genomic_DNA"/>
</dbReference>
<comment type="caution">
    <text evidence="4">The sequence shown here is derived from an EMBL/GenBank/DDBJ whole genome shotgun (WGS) entry which is preliminary data.</text>
</comment>
<feature type="repeat" description="TPR" evidence="3">
    <location>
        <begin position="363"/>
        <end position="396"/>
    </location>
</feature>
<evidence type="ECO:0000256" key="2">
    <source>
        <dbReference type="ARBA" id="ARBA00022803"/>
    </source>
</evidence>
<keyword evidence="1" id="KW-0677">Repeat</keyword>
<dbReference type="Pfam" id="PF13432">
    <property type="entry name" value="TPR_16"/>
    <property type="match status" value="1"/>
</dbReference>
<protein>
    <submittedName>
        <fullName evidence="4">Tetratricopeptide repeat protein</fullName>
    </submittedName>
</protein>
<dbReference type="Gene3D" id="1.25.40.10">
    <property type="entry name" value="Tetratricopeptide repeat domain"/>
    <property type="match status" value="3"/>
</dbReference>
<dbReference type="SUPFAM" id="SSF48452">
    <property type="entry name" value="TPR-like"/>
    <property type="match status" value="2"/>
</dbReference>